<evidence type="ECO:0000256" key="1">
    <source>
        <dbReference type="ARBA" id="ARBA00006047"/>
    </source>
</evidence>
<keyword evidence="2" id="KW-0663">Pyridoxal phosphate</keyword>
<comment type="cofactor">
    <cofactor evidence="2">
        <name>pyridoxal 5'-phosphate</name>
        <dbReference type="ChEBI" id="CHEBI:597326"/>
    </cofactor>
</comment>
<comment type="similarity">
    <text evidence="1 2">Belongs to the glycogen phosphorylase family.</text>
</comment>
<dbReference type="GO" id="GO:0005980">
    <property type="term" value="P:glycogen catabolic process"/>
    <property type="evidence" value="ECO:0007669"/>
    <property type="project" value="TreeGrafter"/>
</dbReference>
<dbReference type="GO" id="GO:0008184">
    <property type="term" value="F:glycogen phosphorylase activity"/>
    <property type="evidence" value="ECO:0007669"/>
    <property type="project" value="InterPro"/>
</dbReference>
<dbReference type="SUPFAM" id="SSF53756">
    <property type="entry name" value="UDP-Glycosyltransferase/glycogen phosphorylase"/>
    <property type="match status" value="1"/>
</dbReference>
<dbReference type="PANTHER" id="PTHR11468:SF3">
    <property type="entry name" value="GLYCOGEN PHOSPHORYLASE, LIVER FORM"/>
    <property type="match status" value="1"/>
</dbReference>
<dbReference type="PANTHER" id="PTHR11468">
    <property type="entry name" value="GLYCOGEN PHOSPHORYLASE"/>
    <property type="match status" value="1"/>
</dbReference>
<accession>A0A084Y439</accession>
<dbReference type="STRING" id="1457154.CAPSK01_000958"/>
<reference evidence="3 4" key="1">
    <citation type="submission" date="2014-07" db="EMBL/GenBank/DDBJ databases">
        <title>Expanding our view of genomic diversity in Candidatus Accumulibacter clades.</title>
        <authorList>
            <person name="Skennerton C.T."/>
            <person name="Barr J.J."/>
            <person name="Slater F.R."/>
            <person name="Bond P.L."/>
            <person name="Tyson G.W."/>
        </authorList>
    </citation>
    <scope>NUCLEOTIDE SEQUENCE [LARGE SCALE GENOMIC DNA]</scope>
    <source>
        <strain evidence="4">SK-01</strain>
    </source>
</reference>
<dbReference type="AlphaFoldDB" id="A0A084Y439"/>
<sequence length="167" mass="18309">MKLSLNGALTIGTEDGANIEIRDQVGADNIFIFGNNTAQVAALRQEGYHPNEVYHDDPVLKEALDKIDGGFFSPGDRPRYHDVFNCLVHYGDHYQLLADYADYVATQQRVDALYLTPTEWQRKAILNVAVGDACAQAHLATLVQHYGAAKKAMVVGGPTAQAGQFRC</sequence>
<organism evidence="3 4">
    <name type="scientific">Candidatus Accumulibacter vicinus</name>
    <dbReference type="NCBI Taxonomy" id="2954382"/>
    <lineage>
        <taxon>Bacteria</taxon>
        <taxon>Pseudomonadati</taxon>
        <taxon>Pseudomonadota</taxon>
        <taxon>Betaproteobacteria</taxon>
        <taxon>Candidatus Accumulibacter</taxon>
    </lineage>
</organism>
<comment type="function">
    <text evidence="2">Allosteric enzyme that catalyzes the rate-limiting step in glycogen catabolism, the phosphorolytic cleavage of glycogen to produce glucose-1-phosphate, and plays a central role in maintaining cellular and organismal glucose homeostasis.</text>
</comment>
<comment type="catalytic activity">
    <reaction evidence="2">
        <text>[(1-&gt;4)-alpha-D-glucosyl](n) + phosphate = [(1-&gt;4)-alpha-D-glucosyl](n-1) + alpha-D-glucose 1-phosphate</text>
        <dbReference type="Rhea" id="RHEA:41732"/>
        <dbReference type="Rhea" id="RHEA-COMP:9584"/>
        <dbReference type="Rhea" id="RHEA-COMP:9586"/>
        <dbReference type="ChEBI" id="CHEBI:15444"/>
        <dbReference type="ChEBI" id="CHEBI:43474"/>
        <dbReference type="ChEBI" id="CHEBI:58601"/>
        <dbReference type="EC" id="2.4.1.1"/>
    </reaction>
</comment>
<evidence type="ECO:0000313" key="4">
    <source>
        <dbReference type="Proteomes" id="UP000019812"/>
    </source>
</evidence>
<evidence type="ECO:0000256" key="2">
    <source>
        <dbReference type="RuleBase" id="RU000587"/>
    </source>
</evidence>
<proteinExistence type="inferred from homology"/>
<dbReference type="Gene3D" id="3.40.50.2000">
    <property type="entry name" value="Glycogen Phosphorylase B"/>
    <property type="match status" value="1"/>
</dbReference>
<dbReference type="Proteomes" id="UP000019812">
    <property type="component" value="Unassembled WGS sequence"/>
</dbReference>
<dbReference type="GO" id="GO:0005737">
    <property type="term" value="C:cytoplasm"/>
    <property type="evidence" value="ECO:0007669"/>
    <property type="project" value="TreeGrafter"/>
</dbReference>
<comment type="caution">
    <text evidence="3">The sequence shown here is derived from an EMBL/GenBank/DDBJ whole genome shotgun (WGS) entry which is preliminary data.</text>
</comment>
<dbReference type="RefSeq" id="WP_337958538.1">
    <property type="nucleotide sequence ID" value="NZ_JDSS02000015.1"/>
</dbReference>
<keyword evidence="2 3" id="KW-0328">Glycosyltransferase</keyword>
<dbReference type="Pfam" id="PF00343">
    <property type="entry name" value="Phosphorylase"/>
    <property type="match status" value="1"/>
</dbReference>
<evidence type="ECO:0000313" key="3">
    <source>
        <dbReference type="EMBL" id="KFB69483.1"/>
    </source>
</evidence>
<dbReference type="InterPro" id="IPR000811">
    <property type="entry name" value="Glyco_trans_35"/>
</dbReference>
<dbReference type="EMBL" id="JDSS02000015">
    <property type="protein sequence ID" value="KFB69483.1"/>
    <property type="molecule type" value="Genomic_DNA"/>
</dbReference>
<dbReference type="EC" id="2.4.1.1" evidence="2"/>
<keyword evidence="2 3" id="KW-0808">Transferase</keyword>
<keyword evidence="2" id="KW-0119">Carbohydrate metabolism</keyword>
<gene>
    <name evidence="3" type="primary">malP_2</name>
    <name evidence="3" type="ORF">CAPSK01_000958</name>
</gene>
<name>A0A084Y439_9PROT</name>
<protein>
    <recommendedName>
        <fullName evidence="2">Alpha-1,4 glucan phosphorylase</fullName>
        <ecNumber evidence="2">2.4.1.1</ecNumber>
    </recommendedName>
</protein>
<dbReference type="GO" id="GO:0030170">
    <property type="term" value="F:pyridoxal phosphate binding"/>
    <property type="evidence" value="ECO:0007669"/>
    <property type="project" value="TreeGrafter"/>
</dbReference>